<protein>
    <submittedName>
        <fullName evidence="2">Uncharacterized protein</fullName>
    </submittedName>
</protein>
<dbReference type="AlphaFoldDB" id="A0A918HKN0"/>
<comment type="caution">
    <text evidence="2">The sequence shown here is derived from an EMBL/GenBank/DDBJ whole genome shotgun (WGS) entry which is preliminary data.</text>
</comment>
<dbReference type="Proteomes" id="UP000646776">
    <property type="component" value="Unassembled WGS sequence"/>
</dbReference>
<accession>A0A918HKN0</accession>
<name>A0A918HKN0_9ACTN</name>
<dbReference type="EMBL" id="BMSA01000015">
    <property type="protein sequence ID" value="GGT66205.1"/>
    <property type="molecule type" value="Genomic_DNA"/>
</dbReference>
<proteinExistence type="predicted"/>
<sequence>MRRRDGAPENLRWGGLPCQASGVHSRVAKVADGMSHTLFDLVIRRFHDLGMTDTCQVPAPGADKGLPLPPGKRAA</sequence>
<organism evidence="2 3">
    <name type="scientific">Streptomyces phaeofaciens</name>
    <dbReference type="NCBI Taxonomy" id="68254"/>
    <lineage>
        <taxon>Bacteria</taxon>
        <taxon>Bacillati</taxon>
        <taxon>Actinomycetota</taxon>
        <taxon>Actinomycetes</taxon>
        <taxon>Kitasatosporales</taxon>
        <taxon>Streptomycetaceae</taxon>
        <taxon>Streptomyces</taxon>
    </lineage>
</organism>
<reference evidence="2" key="2">
    <citation type="submission" date="2020-09" db="EMBL/GenBank/DDBJ databases">
        <authorList>
            <person name="Sun Q."/>
            <person name="Ohkuma M."/>
        </authorList>
    </citation>
    <scope>NUCLEOTIDE SEQUENCE</scope>
    <source>
        <strain evidence="2">JCM 4125</strain>
    </source>
</reference>
<evidence type="ECO:0000256" key="1">
    <source>
        <dbReference type="SAM" id="MobiDB-lite"/>
    </source>
</evidence>
<evidence type="ECO:0000313" key="3">
    <source>
        <dbReference type="Proteomes" id="UP000646776"/>
    </source>
</evidence>
<feature type="region of interest" description="Disordered" evidence="1">
    <location>
        <begin position="56"/>
        <end position="75"/>
    </location>
</feature>
<evidence type="ECO:0000313" key="2">
    <source>
        <dbReference type="EMBL" id="GGT66205.1"/>
    </source>
</evidence>
<keyword evidence="3" id="KW-1185">Reference proteome</keyword>
<reference evidence="2" key="1">
    <citation type="journal article" date="2014" name="Int. J. Syst. Evol. Microbiol.">
        <title>Complete genome sequence of Corynebacterium casei LMG S-19264T (=DSM 44701T), isolated from a smear-ripened cheese.</title>
        <authorList>
            <consortium name="US DOE Joint Genome Institute (JGI-PGF)"/>
            <person name="Walter F."/>
            <person name="Albersmeier A."/>
            <person name="Kalinowski J."/>
            <person name="Ruckert C."/>
        </authorList>
    </citation>
    <scope>NUCLEOTIDE SEQUENCE</scope>
    <source>
        <strain evidence="2">JCM 4125</strain>
    </source>
</reference>
<gene>
    <name evidence="2" type="ORF">GCM10010226_49980</name>
</gene>